<name>A0ABN7UZ82_GIGMA</name>
<gene>
    <name evidence="2" type="ORF">GMARGA_LOCUS12457</name>
</gene>
<organism evidence="2 3">
    <name type="scientific">Gigaspora margarita</name>
    <dbReference type="NCBI Taxonomy" id="4874"/>
    <lineage>
        <taxon>Eukaryota</taxon>
        <taxon>Fungi</taxon>
        <taxon>Fungi incertae sedis</taxon>
        <taxon>Mucoromycota</taxon>
        <taxon>Glomeromycotina</taxon>
        <taxon>Glomeromycetes</taxon>
        <taxon>Diversisporales</taxon>
        <taxon>Gigasporaceae</taxon>
        <taxon>Gigaspora</taxon>
    </lineage>
</organism>
<evidence type="ECO:0000313" key="3">
    <source>
        <dbReference type="Proteomes" id="UP000789901"/>
    </source>
</evidence>
<dbReference type="Proteomes" id="UP000789901">
    <property type="component" value="Unassembled WGS sequence"/>
</dbReference>
<feature type="compositionally biased region" description="Polar residues" evidence="1">
    <location>
        <begin position="135"/>
        <end position="146"/>
    </location>
</feature>
<feature type="compositionally biased region" description="Basic and acidic residues" evidence="1">
    <location>
        <begin position="147"/>
        <end position="158"/>
    </location>
</feature>
<reference evidence="2 3" key="1">
    <citation type="submission" date="2021-06" db="EMBL/GenBank/DDBJ databases">
        <authorList>
            <person name="Kallberg Y."/>
            <person name="Tangrot J."/>
            <person name="Rosling A."/>
        </authorList>
    </citation>
    <scope>NUCLEOTIDE SEQUENCE [LARGE SCALE GENOMIC DNA]</scope>
    <source>
        <strain evidence="2 3">120-4 pot B 10/14</strain>
    </source>
</reference>
<feature type="region of interest" description="Disordered" evidence="1">
    <location>
        <begin position="135"/>
        <end position="158"/>
    </location>
</feature>
<evidence type="ECO:0000313" key="2">
    <source>
        <dbReference type="EMBL" id="CAG8706215.1"/>
    </source>
</evidence>
<sequence length="185" mass="21721">MISVFAAILFIETVQRNTSLSRIATYRHEYDEFVHYKFKAFISVDNQHMINKIKQNKIMLVIDEPTVYDLLVTPPFGYYSAPCKSLKISKNKTSHFTLEWRDYKPITSNYLMIEIDCAFNAGTARHASVPNKLEQTPMSESINNKLNYDDPIDRSNNESENRIKNKLNLEYNKQQNKTEKYYLES</sequence>
<dbReference type="EMBL" id="CAJVQB010007616">
    <property type="protein sequence ID" value="CAG8706215.1"/>
    <property type="molecule type" value="Genomic_DNA"/>
</dbReference>
<keyword evidence="3" id="KW-1185">Reference proteome</keyword>
<proteinExistence type="predicted"/>
<protein>
    <submittedName>
        <fullName evidence="2">1709_t:CDS:1</fullName>
    </submittedName>
</protein>
<accession>A0ABN7UZ82</accession>
<evidence type="ECO:0000256" key="1">
    <source>
        <dbReference type="SAM" id="MobiDB-lite"/>
    </source>
</evidence>
<comment type="caution">
    <text evidence="2">The sequence shown here is derived from an EMBL/GenBank/DDBJ whole genome shotgun (WGS) entry which is preliminary data.</text>
</comment>